<protein>
    <submittedName>
        <fullName evidence="1">Uncharacterized protein</fullName>
    </submittedName>
</protein>
<accession>A0A2J7Z5I5</accession>
<dbReference type="Proteomes" id="UP000236520">
    <property type="component" value="Unassembled WGS sequence"/>
</dbReference>
<organism evidence="1 2">
    <name type="scientific">Streptomyces malaysiensis</name>
    <dbReference type="NCBI Taxonomy" id="92644"/>
    <lineage>
        <taxon>Bacteria</taxon>
        <taxon>Bacillati</taxon>
        <taxon>Actinomycetota</taxon>
        <taxon>Actinomycetes</taxon>
        <taxon>Kitasatosporales</taxon>
        <taxon>Streptomycetaceae</taxon>
        <taxon>Streptomyces</taxon>
        <taxon>Streptomyces violaceusniger group</taxon>
    </lineage>
</organism>
<proteinExistence type="predicted"/>
<comment type="caution">
    <text evidence="1">The sequence shown here is derived from an EMBL/GenBank/DDBJ whole genome shotgun (WGS) entry which is preliminary data.</text>
</comment>
<evidence type="ECO:0000313" key="2">
    <source>
        <dbReference type="Proteomes" id="UP000236520"/>
    </source>
</evidence>
<evidence type="ECO:0000313" key="1">
    <source>
        <dbReference type="EMBL" id="PNG95533.1"/>
    </source>
</evidence>
<sequence>MTMSLYLAHTHLIEAAVWLAGVDSDEMDSG</sequence>
<gene>
    <name evidence="1" type="ORF">SMF913_11558</name>
</gene>
<name>A0A2J7Z5I5_STRMQ</name>
<keyword evidence="2" id="KW-1185">Reference proteome</keyword>
<dbReference type="AlphaFoldDB" id="A0A2J7Z5I5"/>
<dbReference type="EMBL" id="LJIW01000001">
    <property type="protein sequence ID" value="PNG95533.1"/>
    <property type="molecule type" value="Genomic_DNA"/>
</dbReference>
<reference evidence="1 2" key="1">
    <citation type="submission" date="2015-09" db="EMBL/GenBank/DDBJ databases">
        <title>Genome sequence, genome mining and natural product profiling of a biocontrol bacterium Streptomyces malaysiensis F913.</title>
        <authorList>
            <person name="Xu Y."/>
            <person name="Wei J."/>
            <person name="Xie J."/>
            <person name="Li T."/>
            <person name="Zhou Z."/>
        </authorList>
    </citation>
    <scope>NUCLEOTIDE SEQUENCE [LARGE SCALE GENOMIC DNA]</scope>
    <source>
        <strain evidence="1 2">F913</strain>
    </source>
</reference>